<name>A0A0K2XMQ5_HELHE</name>
<dbReference type="Proteomes" id="UP000046090">
    <property type="component" value="Unassembled WGS sequence"/>
</dbReference>
<dbReference type="EMBL" id="CDMK01000001">
    <property type="protein sequence ID" value="CRI34133.1"/>
    <property type="molecule type" value="Genomic_DNA"/>
</dbReference>
<dbReference type="AlphaFoldDB" id="A0A0K2XMQ5"/>
<sequence length="41" mass="4493">MNAQDLLTNKMEQNQRSSGVVCRIGGLVGFSPQQTPYNPRG</sequence>
<evidence type="ECO:0000313" key="1">
    <source>
        <dbReference type="EMBL" id="CRI34133.1"/>
    </source>
</evidence>
<protein>
    <submittedName>
        <fullName evidence="1">Uncharacterized protein</fullName>
    </submittedName>
</protein>
<reference evidence="2" key="1">
    <citation type="submission" date="2014-12" db="EMBL/GenBank/DDBJ databases">
        <authorList>
            <person name="Smet A."/>
        </authorList>
    </citation>
    <scope>NUCLEOTIDE SEQUENCE [LARGE SCALE GENOMIC DNA]</scope>
</reference>
<accession>A0A0K2XMQ5</accession>
<gene>
    <name evidence="1" type="ORF">HHE01_09790</name>
</gene>
<evidence type="ECO:0000313" key="2">
    <source>
        <dbReference type="Proteomes" id="UP000046090"/>
    </source>
</evidence>
<keyword evidence="2" id="KW-1185">Reference proteome</keyword>
<organism evidence="1 2">
    <name type="scientific">Helicobacter heilmannii</name>
    <dbReference type="NCBI Taxonomy" id="35817"/>
    <lineage>
        <taxon>Bacteria</taxon>
        <taxon>Pseudomonadati</taxon>
        <taxon>Campylobacterota</taxon>
        <taxon>Epsilonproteobacteria</taxon>
        <taxon>Campylobacterales</taxon>
        <taxon>Helicobacteraceae</taxon>
        <taxon>Helicobacter</taxon>
    </lineage>
</organism>
<proteinExistence type="predicted"/>